<keyword evidence="9" id="KW-0051">Antiviral defense</keyword>
<evidence type="ECO:0000256" key="10">
    <source>
        <dbReference type="ARBA" id="ARBA00023125"/>
    </source>
</evidence>
<dbReference type="Proteomes" id="UP000019102">
    <property type="component" value="Unassembled WGS sequence"/>
</dbReference>
<dbReference type="eggNOG" id="COG3513">
    <property type="taxonomic scope" value="Bacteria"/>
</dbReference>
<reference evidence="15 16" key="1">
    <citation type="journal article" date="2014" name="Genome Announc.">
        <title>Draft Genome Sequence of the Boron-Tolerant and Moderately Halotolerant Bacterium Gracilibacillus boraciitolerans JCM 21714T.</title>
        <authorList>
            <person name="Ahmed I."/>
            <person name="Oshima K."/>
            <person name="Suda W."/>
            <person name="Kitamura K."/>
            <person name="Iida T."/>
            <person name="Ohmori Y."/>
            <person name="Fujiwara T."/>
            <person name="Hattori M."/>
            <person name="Ohkuma M."/>
        </authorList>
    </citation>
    <scope>NUCLEOTIDE SEQUENCE [LARGE SCALE GENOMIC DNA]</scope>
    <source>
        <strain evidence="15 16">JCM 21714</strain>
    </source>
</reference>
<evidence type="ECO:0000256" key="5">
    <source>
        <dbReference type="ARBA" id="ARBA00022759"/>
    </source>
</evidence>
<name>W4VJG2_9BACI</name>
<keyword evidence="4" id="KW-0479">Metal-binding</keyword>
<keyword evidence="5 13" id="KW-0255">Endonuclease</keyword>
<dbReference type="InterPro" id="IPR003615">
    <property type="entry name" value="HNH_nuc"/>
</dbReference>
<dbReference type="GO" id="GO:0046872">
    <property type="term" value="F:metal ion binding"/>
    <property type="evidence" value="ECO:0007669"/>
    <property type="project" value="UniProtKB-KW"/>
</dbReference>
<evidence type="ECO:0000256" key="4">
    <source>
        <dbReference type="ARBA" id="ARBA00022723"/>
    </source>
</evidence>
<dbReference type="InterPro" id="IPR036397">
    <property type="entry name" value="RNaseH_sf"/>
</dbReference>
<evidence type="ECO:0000256" key="8">
    <source>
        <dbReference type="ARBA" id="ARBA00022884"/>
    </source>
</evidence>
<dbReference type="InterPro" id="IPR040656">
    <property type="entry name" value="Cas9_WED_dom"/>
</dbReference>
<dbReference type="EMBL" id="BAVS01000011">
    <property type="protein sequence ID" value="GAE93357.1"/>
    <property type="molecule type" value="Genomic_DNA"/>
</dbReference>
<protein>
    <submittedName>
        <fullName evidence="15">CRISPR-associated protein</fullName>
    </submittedName>
</protein>
<evidence type="ECO:0000259" key="14">
    <source>
        <dbReference type="PROSITE" id="PS51749"/>
    </source>
</evidence>
<evidence type="ECO:0000313" key="16">
    <source>
        <dbReference type="Proteomes" id="UP000019102"/>
    </source>
</evidence>
<keyword evidence="6 13" id="KW-0378">Hydrolase</keyword>
<comment type="similarity">
    <text evidence="2">Belongs to the CRISPR-associated protein Cas9 family. Subtype II-A subfamily.</text>
</comment>
<gene>
    <name evidence="15" type="ORF">JCM21714_2434</name>
</gene>
<organism evidence="15 16">
    <name type="scientific">Gracilibacillus boraciitolerans JCM 21714</name>
    <dbReference type="NCBI Taxonomy" id="1298598"/>
    <lineage>
        <taxon>Bacteria</taxon>
        <taxon>Bacillati</taxon>
        <taxon>Bacillota</taxon>
        <taxon>Bacilli</taxon>
        <taxon>Bacillales</taxon>
        <taxon>Bacillaceae</taxon>
        <taxon>Gracilibacillus</taxon>
    </lineage>
</organism>
<dbReference type="Pfam" id="PF22702">
    <property type="entry name" value="Cas9_RuvC"/>
    <property type="match status" value="1"/>
</dbReference>
<keyword evidence="10 13" id="KW-0238">DNA-binding</keyword>
<comment type="subunit">
    <text evidence="12">Monomer. Binds crRNA and tracrRNA.</text>
</comment>
<accession>W4VJG2</accession>
<evidence type="ECO:0000256" key="7">
    <source>
        <dbReference type="ARBA" id="ARBA00022842"/>
    </source>
</evidence>
<evidence type="ECO:0000256" key="11">
    <source>
        <dbReference type="ARBA" id="ARBA00023211"/>
    </source>
</evidence>
<dbReference type="GO" id="GO:0051607">
    <property type="term" value="P:defense response to virus"/>
    <property type="evidence" value="ECO:0007669"/>
    <property type="project" value="UniProtKB-KW"/>
</dbReference>
<dbReference type="Pfam" id="PF13395">
    <property type="entry name" value="HNH_4"/>
    <property type="match status" value="1"/>
</dbReference>
<evidence type="ECO:0000256" key="13">
    <source>
        <dbReference type="PROSITE-ProRule" id="PRU01085"/>
    </source>
</evidence>
<keyword evidence="11" id="KW-0464">Manganese</keyword>
<dbReference type="NCBIfam" id="TIGR01865">
    <property type="entry name" value="cas_Csn1"/>
    <property type="match status" value="1"/>
</dbReference>
<evidence type="ECO:0000256" key="1">
    <source>
        <dbReference type="ARBA" id="ARBA00001946"/>
    </source>
</evidence>
<dbReference type="InterPro" id="IPR055228">
    <property type="entry name" value="Cas9_RuvC"/>
</dbReference>
<proteinExistence type="inferred from homology"/>
<comment type="cofactor">
    <cofactor evidence="1">
        <name>Mg(2+)</name>
        <dbReference type="ChEBI" id="CHEBI:18420"/>
    </cofactor>
</comment>
<keyword evidence="7" id="KW-0460">Magnesium</keyword>
<dbReference type="Pfam" id="PF18061">
    <property type="entry name" value="CRISPR_Cas9_WED"/>
    <property type="match status" value="1"/>
</dbReference>
<keyword evidence="8" id="KW-0694">RNA-binding</keyword>
<comment type="caution">
    <text evidence="15">The sequence shown here is derived from an EMBL/GenBank/DDBJ whole genome shotgun (WGS) entry which is preliminary data.</text>
</comment>
<dbReference type="GO" id="GO:0003723">
    <property type="term" value="F:RNA binding"/>
    <property type="evidence" value="ECO:0007669"/>
    <property type="project" value="UniProtKB-UniRule"/>
</dbReference>
<keyword evidence="3 13" id="KW-0540">Nuclease</keyword>
<dbReference type="STRING" id="1298598.JCM21714_2434"/>
<dbReference type="InterPro" id="IPR028629">
    <property type="entry name" value="Cas9"/>
</dbReference>
<evidence type="ECO:0000313" key="15">
    <source>
        <dbReference type="EMBL" id="GAE93357.1"/>
    </source>
</evidence>
<keyword evidence="16" id="KW-1185">Reference proteome</keyword>
<dbReference type="GO" id="GO:0003677">
    <property type="term" value="F:DNA binding"/>
    <property type="evidence" value="ECO:0007669"/>
    <property type="project" value="UniProtKB-UniRule"/>
</dbReference>
<evidence type="ECO:0000256" key="9">
    <source>
        <dbReference type="ARBA" id="ARBA00023118"/>
    </source>
</evidence>
<sequence length="426" mass="50469">MRIINAIIKKYGMPSEIVIELAREKNSDDKKKFLRDMNKRNEAINKQVRDKLESKDLNPSKGLFNKLRLWHLQDGMCMYSLKSIPIEDLINQPQNYEIDHIIPRSVSFDDSQSNKVLVRNEENQKKGNVTPFQYFQSNKTTVSYDKFKAHVLQLAKSSQKLSRKKKEYLLEERDINKFTVQKDFINRNLVDTRYATREILNTLQQFFAANDQVVKVKSINGAFTNYLRKLWDFKKDRGADYKHHAEDALIVAMANHIFEYKRAFKADHLIYANDKMIDSETGEILSEDQFSAAFTEKMNKIVAVKNYNNYKYSHKIDMKPNRQLMNDTLFSTRIKDDQEYVINKVKDIYDKDNDKLEKIISKHPENLLMYHHDPQTFEKLRQVFDQYSEVKNPLHQFYKETGDYLRKYSKKGNGPVIKSIKYYAKN</sequence>
<dbReference type="InterPro" id="IPR033114">
    <property type="entry name" value="HNH_CAS9"/>
</dbReference>
<evidence type="ECO:0000256" key="2">
    <source>
        <dbReference type="ARBA" id="ARBA00005244"/>
    </source>
</evidence>
<feature type="domain" description="HNH Cas9-type" evidence="14">
    <location>
        <begin position="23"/>
        <end position="189"/>
    </location>
</feature>
<evidence type="ECO:0000256" key="6">
    <source>
        <dbReference type="ARBA" id="ARBA00022801"/>
    </source>
</evidence>
<dbReference type="GO" id="GO:0016787">
    <property type="term" value="F:hydrolase activity"/>
    <property type="evidence" value="ECO:0007669"/>
    <property type="project" value="UniProtKB-KW"/>
</dbReference>
<evidence type="ECO:0000256" key="3">
    <source>
        <dbReference type="ARBA" id="ARBA00022722"/>
    </source>
</evidence>
<dbReference type="AlphaFoldDB" id="W4VJG2"/>
<evidence type="ECO:0000256" key="12">
    <source>
        <dbReference type="ARBA" id="ARBA00046380"/>
    </source>
</evidence>
<dbReference type="GO" id="GO:0004519">
    <property type="term" value="F:endonuclease activity"/>
    <property type="evidence" value="ECO:0007669"/>
    <property type="project" value="UniProtKB-UniRule"/>
</dbReference>
<dbReference type="PROSITE" id="PS51749">
    <property type="entry name" value="HNH_CAS9"/>
    <property type="match status" value="1"/>
</dbReference>
<dbReference type="Gene3D" id="3.30.420.10">
    <property type="entry name" value="Ribonuclease H-like superfamily/Ribonuclease H"/>
    <property type="match status" value="2"/>
</dbReference>